<dbReference type="Proteomes" id="UP001568358">
    <property type="component" value="Unassembled WGS sequence"/>
</dbReference>
<dbReference type="RefSeq" id="WP_371149782.1">
    <property type="nucleotide sequence ID" value="NZ_JBFSOO010000001.1"/>
</dbReference>
<accession>A0ABV4JN03</accession>
<reference evidence="1 2" key="1">
    <citation type="submission" date="2024-07" db="EMBL/GenBank/DDBJ databases">
        <title>Active virus-host system and metabolic interactions in a Lokiarchaeon culture.</title>
        <authorList>
            <person name="Ponce Toledo R.I."/>
            <person name="Rodrigues Oliveira T."/>
            <person name="Schleper C."/>
        </authorList>
    </citation>
    <scope>NUCLEOTIDE SEQUENCE [LARGE SCALE GENOMIC DNA]</scope>
    <source>
        <strain evidence="1 2">B35</strain>
    </source>
</reference>
<gene>
    <name evidence="1" type="ORF">AB2Z07_00950</name>
</gene>
<comment type="caution">
    <text evidence="1">The sequence shown here is derived from an EMBL/GenBank/DDBJ whole genome shotgun (WGS) entry which is preliminary data.</text>
</comment>
<protein>
    <submittedName>
        <fullName evidence="1">Uncharacterized protein</fullName>
    </submittedName>
</protein>
<sequence>MRMFDNRLPQFGEYLGEAVALPNAATTVLTGAPSPISGSAGGTGVTVRCKTAVTIPVGKVLHLVVKDCGTVDGTFTEVCRVTFHEGSYAAGGHLGEAVLPSQTKRFVKGELVSDGACVGTVDVYPYATR</sequence>
<evidence type="ECO:0000313" key="2">
    <source>
        <dbReference type="Proteomes" id="UP001568358"/>
    </source>
</evidence>
<dbReference type="EMBL" id="JBFSOO010000001">
    <property type="protein sequence ID" value="MEZ6852109.1"/>
    <property type="molecule type" value="Genomic_DNA"/>
</dbReference>
<proteinExistence type="predicted"/>
<keyword evidence="2" id="KW-1185">Reference proteome</keyword>
<name>A0ABV4JN03_9BACT</name>
<organism evidence="1 2">
    <name type="scientific">Halodesulfovibrio aestuarii</name>
    <dbReference type="NCBI Taxonomy" id="126333"/>
    <lineage>
        <taxon>Bacteria</taxon>
        <taxon>Pseudomonadati</taxon>
        <taxon>Thermodesulfobacteriota</taxon>
        <taxon>Desulfovibrionia</taxon>
        <taxon>Desulfovibrionales</taxon>
        <taxon>Desulfovibrionaceae</taxon>
        <taxon>Halodesulfovibrio</taxon>
    </lineage>
</organism>
<evidence type="ECO:0000313" key="1">
    <source>
        <dbReference type="EMBL" id="MEZ6852109.1"/>
    </source>
</evidence>